<protein>
    <submittedName>
        <fullName evidence="1">Uncharacterized protein</fullName>
    </submittedName>
</protein>
<dbReference type="Proteomes" id="UP001208794">
    <property type="component" value="Unassembled WGS sequence"/>
</dbReference>
<proteinExistence type="predicted"/>
<sequence length="306" mass="35655">MSLSKIYQDLIISKNDLDKITFEEHKPQQNQMRISNISNLRSAFNRLREFENGLHKIITNIESQYSHIVMYSEKSFVSTINLGTEFRNAVINLKNHLQTSISLLSNYVETYEEPDSLFVISYPDKITIDEYIDLLNRSKRAFLELQKATEENAELTVDSAQKGSLLLIIFTTASLSVVIGRVMQLVIRWRKEKREQEKHLKQMERYQLETDNVKKLSEIYIGAQEKILTKLCEEFLTDYKTLKPENLIAIKQSVKDFDELIERKVRILPLPQPSKISNEFPSVEVYDNPDLIDSVKQIIDTNTESE</sequence>
<evidence type="ECO:0000313" key="1">
    <source>
        <dbReference type="EMBL" id="MCW7503550.1"/>
    </source>
</evidence>
<accession>A0ABT3M580</accession>
<name>A0ABT3M580_9LEPT</name>
<dbReference type="RefSeq" id="WP_265357512.1">
    <property type="nucleotide sequence ID" value="NZ_JAMQPR010000001.1"/>
</dbReference>
<gene>
    <name evidence="1" type="ORF">ND855_05390</name>
</gene>
<comment type="caution">
    <text evidence="1">The sequence shown here is derived from an EMBL/GenBank/DDBJ whole genome shotgun (WGS) entry which is preliminary data.</text>
</comment>
<organism evidence="1 2">
    <name type="scientific">Leptospira paudalimensis</name>
    <dbReference type="NCBI Taxonomy" id="2950024"/>
    <lineage>
        <taxon>Bacteria</taxon>
        <taxon>Pseudomonadati</taxon>
        <taxon>Spirochaetota</taxon>
        <taxon>Spirochaetia</taxon>
        <taxon>Leptospirales</taxon>
        <taxon>Leptospiraceae</taxon>
        <taxon>Leptospira</taxon>
    </lineage>
</organism>
<reference evidence="1 2" key="1">
    <citation type="submission" date="2022-06" db="EMBL/GenBank/DDBJ databases">
        <title>Leptospira isolates from biofilms formed at urban environments.</title>
        <authorList>
            <person name="Ribeiro P.S."/>
            <person name="Sousa T."/>
            <person name="Carvalho N."/>
            <person name="Aburjaile F."/>
            <person name="Neves F."/>
            <person name="Oliveira D."/>
            <person name="Blanco L."/>
            <person name="Lima J."/>
            <person name="Costa F."/>
            <person name="Brenig B."/>
            <person name="Soares S."/>
            <person name="Ramos R."/>
            <person name="Goes-Neto A."/>
            <person name="Matiuzzi M."/>
            <person name="Azevedo V."/>
            <person name="Ristow P."/>
        </authorList>
    </citation>
    <scope>NUCLEOTIDE SEQUENCE [LARGE SCALE GENOMIC DNA]</scope>
    <source>
        <strain evidence="1 2">VSF14</strain>
    </source>
</reference>
<evidence type="ECO:0000313" key="2">
    <source>
        <dbReference type="Proteomes" id="UP001208794"/>
    </source>
</evidence>
<keyword evidence="2" id="KW-1185">Reference proteome</keyword>
<dbReference type="EMBL" id="JAMQPR010000001">
    <property type="protein sequence ID" value="MCW7503550.1"/>
    <property type="molecule type" value="Genomic_DNA"/>
</dbReference>